<gene>
    <name evidence="4" type="ORF">METZ01_LOCUS3348</name>
</gene>
<dbReference type="InterPro" id="IPR001857">
    <property type="entry name" value="Ribosomal_bL19"/>
</dbReference>
<organism evidence="4">
    <name type="scientific">marine metagenome</name>
    <dbReference type="NCBI Taxonomy" id="408172"/>
    <lineage>
        <taxon>unclassified sequences</taxon>
        <taxon>metagenomes</taxon>
        <taxon>ecological metagenomes</taxon>
    </lineage>
</organism>
<evidence type="ECO:0008006" key="5">
    <source>
        <dbReference type="Google" id="ProtNLM"/>
    </source>
</evidence>
<evidence type="ECO:0000256" key="3">
    <source>
        <dbReference type="ARBA" id="ARBA00023274"/>
    </source>
</evidence>
<comment type="similarity">
    <text evidence="1">Belongs to the bacterial ribosomal protein bL19 family.</text>
</comment>
<dbReference type="InterPro" id="IPR008991">
    <property type="entry name" value="Translation_prot_SH3-like_sf"/>
</dbReference>
<evidence type="ECO:0000313" key="4">
    <source>
        <dbReference type="EMBL" id="SUZ50494.1"/>
    </source>
</evidence>
<proteinExistence type="inferred from homology"/>
<dbReference type="Pfam" id="PF01245">
    <property type="entry name" value="Ribosomal_L19"/>
    <property type="match status" value="1"/>
</dbReference>
<accession>A0A381N8V0</accession>
<sequence length="103" mass="11430">MKTDVPDFGPGDTVVVDVRVVEGGKERIQKFKGIVIGRRGSDISETFTVRKISAGIGVERIFPIHAPVVNKITVERRGSVRRAKLNYLRKLTGSKATRIAEKR</sequence>
<evidence type="ECO:0000256" key="2">
    <source>
        <dbReference type="ARBA" id="ARBA00022980"/>
    </source>
</evidence>
<dbReference type="PIRSF" id="PIRSF002191">
    <property type="entry name" value="Ribosomal_L19"/>
    <property type="match status" value="1"/>
</dbReference>
<dbReference type="PANTHER" id="PTHR15680:SF9">
    <property type="entry name" value="LARGE RIBOSOMAL SUBUNIT PROTEIN BL19M"/>
    <property type="match status" value="1"/>
</dbReference>
<dbReference type="EMBL" id="UINC01000173">
    <property type="protein sequence ID" value="SUZ50494.1"/>
    <property type="molecule type" value="Genomic_DNA"/>
</dbReference>
<dbReference type="Gene3D" id="2.30.30.790">
    <property type="match status" value="1"/>
</dbReference>
<reference evidence="4" key="1">
    <citation type="submission" date="2018-05" db="EMBL/GenBank/DDBJ databases">
        <authorList>
            <person name="Lanie J.A."/>
            <person name="Ng W.-L."/>
            <person name="Kazmierczak K.M."/>
            <person name="Andrzejewski T.M."/>
            <person name="Davidsen T.M."/>
            <person name="Wayne K.J."/>
            <person name="Tettelin H."/>
            <person name="Glass J.I."/>
            <person name="Rusch D."/>
            <person name="Podicherti R."/>
            <person name="Tsui H.-C.T."/>
            <person name="Winkler M.E."/>
        </authorList>
    </citation>
    <scope>NUCLEOTIDE SEQUENCE</scope>
</reference>
<evidence type="ECO:0000256" key="1">
    <source>
        <dbReference type="ARBA" id="ARBA00005781"/>
    </source>
</evidence>
<protein>
    <recommendedName>
        <fullName evidence="5">KOW domain-containing protein</fullName>
    </recommendedName>
</protein>
<dbReference type="GO" id="GO:0003735">
    <property type="term" value="F:structural constituent of ribosome"/>
    <property type="evidence" value="ECO:0007669"/>
    <property type="project" value="InterPro"/>
</dbReference>
<name>A0A381N8V0_9ZZZZ</name>
<keyword evidence="2" id="KW-0689">Ribosomal protein</keyword>
<dbReference type="NCBIfam" id="TIGR01024">
    <property type="entry name" value="rplS_bact"/>
    <property type="match status" value="1"/>
</dbReference>
<dbReference type="AlphaFoldDB" id="A0A381N8V0"/>
<dbReference type="InterPro" id="IPR038657">
    <property type="entry name" value="Ribosomal_bL19_sf"/>
</dbReference>
<dbReference type="PRINTS" id="PR00061">
    <property type="entry name" value="RIBOSOMALL19"/>
</dbReference>
<dbReference type="GO" id="GO:0006412">
    <property type="term" value="P:translation"/>
    <property type="evidence" value="ECO:0007669"/>
    <property type="project" value="InterPro"/>
</dbReference>
<dbReference type="PANTHER" id="PTHR15680">
    <property type="entry name" value="RIBOSOMAL PROTEIN L19"/>
    <property type="match status" value="1"/>
</dbReference>
<dbReference type="GO" id="GO:0022625">
    <property type="term" value="C:cytosolic large ribosomal subunit"/>
    <property type="evidence" value="ECO:0007669"/>
    <property type="project" value="TreeGrafter"/>
</dbReference>
<dbReference type="SUPFAM" id="SSF50104">
    <property type="entry name" value="Translation proteins SH3-like domain"/>
    <property type="match status" value="1"/>
</dbReference>
<keyword evidence="3" id="KW-0687">Ribonucleoprotein</keyword>